<evidence type="ECO:0000313" key="10">
    <source>
        <dbReference type="Proteomes" id="UP000285693"/>
    </source>
</evidence>
<dbReference type="InterPro" id="IPR001173">
    <property type="entry name" value="Glyco_trans_2-like"/>
</dbReference>
<dbReference type="Proteomes" id="UP000260655">
    <property type="component" value="Unassembled WGS sequence"/>
</dbReference>
<evidence type="ECO:0000313" key="6">
    <source>
        <dbReference type="EMBL" id="RHG56287.1"/>
    </source>
</evidence>
<dbReference type="EMBL" id="QRXY01000010">
    <property type="protein sequence ID" value="RGU45413.1"/>
    <property type="molecule type" value="Genomic_DNA"/>
</dbReference>
<accession>A0A173SNG0</accession>
<dbReference type="EMBL" id="CYXR01000009">
    <property type="protein sequence ID" value="CUM92224.1"/>
    <property type="molecule type" value="Genomic_DNA"/>
</dbReference>
<dbReference type="AlphaFoldDB" id="A0A173SNG0"/>
<dbReference type="InterPro" id="IPR029044">
    <property type="entry name" value="Nucleotide-diphossugar_trans"/>
</dbReference>
<dbReference type="Pfam" id="PF00535">
    <property type="entry name" value="Glycos_transf_2"/>
    <property type="match status" value="1"/>
</dbReference>
<dbReference type="Gene3D" id="3.90.550.10">
    <property type="entry name" value="Spore Coat Polysaccharide Biosynthesis Protein SpsA, Chain A"/>
    <property type="match status" value="1"/>
</dbReference>
<dbReference type="EMBL" id="QSOV01000002">
    <property type="protein sequence ID" value="RGJ25654.1"/>
    <property type="molecule type" value="Genomic_DNA"/>
</dbReference>
<reference evidence="8 9" key="2">
    <citation type="submission" date="2018-08" db="EMBL/GenBank/DDBJ databases">
        <title>A genome reference for cultivated species of the human gut microbiota.</title>
        <authorList>
            <person name="Zou Y."/>
            <person name="Xue W."/>
            <person name="Luo G."/>
        </authorList>
    </citation>
    <scope>NUCLEOTIDE SEQUENCE [LARGE SCALE GENOMIC DNA]</scope>
    <source>
        <strain evidence="5 10">AF16-31</strain>
        <strain evidence="4 9">AF18-12LB</strain>
        <strain evidence="6 11">AM22-12LB</strain>
        <strain evidence="3 8">TM07-19</strain>
    </source>
</reference>
<keyword evidence="9" id="KW-1185">Reference proteome</keyword>
<evidence type="ECO:0000313" key="9">
    <source>
        <dbReference type="Proteomes" id="UP000283360"/>
    </source>
</evidence>
<dbReference type="PANTHER" id="PTHR22916:SF3">
    <property type="entry name" value="UDP-GLCNAC:BETAGAL BETA-1,3-N-ACETYLGLUCOSAMINYLTRANSFERASE-LIKE PROTEIN 1"/>
    <property type="match status" value="1"/>
</dbReference>
<dbReference type="GO" id="GO:0016758">
    <property type="term" value="F:hexosyltransferase activity"/>
    <property type="evidence" value="ECO:0007669"/>
    <property type="project" value="UniProtKB-ARBA"/>
</dbReference>
<dbReference type="EMBL" id="QRIM01000027">
    <property type="protein sequence ID" value="RHG56287.1"/>
    <property type="molecule type" value="Genomic_DNA"/>
</dbReference>
<feature type="domain" description="Glycosyltransferase 2-like" evidence="1">
    <location>
        <begin position="11"/>
        <end position="140"/>
    </location>
</feature>
<dbReference type="Proteomes" id="UP000286595">
    <property type="component" value="Unassembled WGS sequence"/>
</dbReference>
<evidence type="ECO:0000313" key="2">
    <source>
        <dbReference type="EMBL" id="CUM92224.1"/>
    </source>
</evidence>
<dbReference type="PANTHER" id="PTHR22916">
    <property type="entry name" value="GLYCOSYLTRANSFERASE"/>
    <property type="match status" value="1"/>
</dbReference>
<name>A0A173SNG0_9FIRM</name>
<dbReference type="SUPFAM" id="SSF53448">
    <property type="entry name" value="Nucleotide-diphospho-sugar transferases"/>
    <property type="match status" value="1"/>
</dbReference>
<evidence type="ECO:0000313" key="7">
    <source>
        <dbReference type="Proteomes" id="UP000095727"/>
    </source>
</evidence>
<gene>
    <name evidence="6" type="ORF">DW252_16040</name>
    <name evidence="5" type="ORF">DWW65_09025</name>
    <name evidence="4" type="ORF">DWX03_09550</name>
    <name evidence="3" type="ORF">DXD67_03830</name>
    <name evidence="2" type="ORF">ERS852574_01597</name>
</gene>
<reference evidence="2 7" key="1">
    <citation type="submission" date="2015-09" db="EMBL/GenBank/DDBJ databases">
        <authorList>
            <consortium name="Pathogen Informatics"/>
        </authorList>
    </citation>
    <scope>NUCLEOTIDE SEQUENCE [LARGE SCALE GENOMIC DNA]</scope>
    <source>
        <strain evidence="2 7">2789STDY5834962</strain>
    </source>
</reference>
<dbReference type="Proteomes" id="UP000095727">
    <property type="component" value="Unassembled WGS sequence"/>
</dbReference>
<evidence type="ECO:0000313" key="8">
    <source>
        <dbReference type="Proteomes" id="UP000260655"/>
    </source>
</evidence>
<dbReference type="Proteomes" id="UP000285693">
    <property type="component" value="Unassembled WGS sequence"/>
</dbReference>
<organism evidence="2 7">
    <name type="scientific">Coprococcus comes</name>
    <dbReference type="NCBI Taxonomy" id="410072"/>
    <lineage>
        <taxon>Bacteria</taxon>
        <taxon>Bacillati</taxon>
        <taxon>Bacillota</taxon>
        <taxon>Clostridia</taxon>
        <taxon>Lachnospirales</taxon>
        <taxon>Lachnospiraceae</taxon>
        <taxon>Coprococcus</taxon>
    </lineage>
</organism>
<dbReference type="RefSeq" id="WP_055156542.1">
    <property type="nucleotide sequence ID" value="NZ_CYXR01000009.1"/>
</dbReference>
<evidence type="ECO:0000259" key="1">
    <source>
        <dbReference type="Pfam" id="PF00535"/>
    </source>
</evidence>
<evidence type="ECO:0000313" key="5">
    <source>
        <dbReference type="EMBL" id="RGU45413.1"/>
    </source>
</evidence>
<proteinExistence type="predicted"/>
<protein>
    <submittedName>
        <fullName evidence="2">Glycosyl transferase family 2</fullName>
    </submittedName>
    <submittedName>
        <fullName evidence="3">Glycosyltransferase</fullName>
    </submittedName>
</protein>
<dbReference type="CDD" id="cd00761">
    <property type="entry name" value="Glyco_tranf_GTA_type"/>
    <property type="match status" value="1"/>
</dbReference>
<dbReference type="EMBL" id="QRXJ01000011">
    <property type="protein sequence ID" value="RGT89495.1"/>
    <property type="molecule type" value="Genomic_DNA"/>
</dbReference>
<sequence length="264" mass="31018">MEYQNTDHTFAVCAYKESPYLESCIKSLVNQKVKSNIIVCTSTPCEFIENMAKKYDLPYYVREGKSDICDDWNFSVACTKTNYVTVAHQDDVYNEHYVEELLKHIPDEKMSIFIADYLPLKGGKVGKRDINSKLRKFLRQPMRCKKLAASKWWRRRILSLGNSICCPGVTYNKSVVGLPIFTSKMKFCIDWDTFLKCAEIKNSHFAYCDTPIIYYRIHDGATSKEFIVDHRRIKEDTDMFNKFWPSFLTKIIMVFYKKAYDTYN</sequence>
<evidence type="ECO:0000313" key="3">
    <source>
        <dbReference type="EMBL" id="RGJ25654.1"/>
    </source>
</evidence>
<keyword evidence="2" id="KW-0808">Transferase</keyword>
<evidence type="ECO:0000313" key="11">
    <source>
        <dbReference type="Proteomes" id="UP000286595"/>
    </source>
</evidence>
<evidence type="ECO:0000313" key="4">
    <source>
        <dbReference type="EMBL" id="RGT89495.1"/>
    </source>
</evidence>
<dbReference type="Proteomes" id="UP000283360">
    <property type="component" value="Unassembled WGS sequence"/>
</dbReference>